<protein>
    <submittedName>
        <fullName evidence="1">Uncharacterized protein</fullName>
    </submittedName>
</protein>
<dbReference type="EMBL" id="GGEC01079854">
    <property type="protein sequence ID" value="MBX60338.1"/>
    <property type="molecule type" value="Transcribed_RNA"/>
</dbReference>
<name>A0A2P2Q038_RHIMU</name>
<organism evidence="1">
    <name type="scientific">Rhizophora mucronata</name>
    <name type="common">Asiatic mangrove</name>
    <dbReference type="NCBI Taxonomy" id="61149"/>
    <lineage>
        <taxon>Eukaryota</taxon>
        <taxon>Viridiplantae</taxon>
        <taxon>Streptophyta</taxon>
        <taxon>Embryophyta</taxon>
        <taxon>Tracheophyta</taxon>
        <taxon>Spermatophyta</taxon>
        <taxon>Magnoliopsida</taxon>
        <taxon>eudicotyledons</taxon>
        <taxon>Gunneridae</taxon>
        <taxon>Pentapetalae</taxon>
        <taxon>rosids</taxon>
        <taxon>fabids</taxon>
        <taxon>Malpighiales</taxon>
        <taxon>Rhizophoraceae</taxon>
        <taxon>Rhizophora</taxon>
    </lineage>
</organism>
<dbReference type="AlphaFoldDB" id="A0A2P2Q038"/>
<reference evidence="1" key="1">
    <citation type="submission" date="2018-02" db="EMBL/GenBank/DDBJ databases">
        <title>Rhizophora mucronata_Transcriptome.</title>
        <authorList>
            <person name="Meera S.P."/>
            <person name="Sreeshan A."/>
            <person name="Augustine A."/>
        </authorList>
    </citation>
    <scope>NUCLEOTIDE SEQUENCE</scope>
    <source>
        <tissue evidence="1">Leaf</tissue>
    </source>
</reference>
<evidence type="ECO:0000313" key="1">
    <source>
        <dbReference type="EMBL" id="MBX60338.1"/>
    </source>
</evidence>
<sequence>MQHFSMKKKPKFRPKNQCTRFNSVQIFCDSRF</sequence>
<proteinExistence type="predicted"/>
<accession>A0A2P2Q038</accession>